<feature type="domain" description="MDMPI C-terminal" evidence="2">
    <location>
        <begin position="159"/>
        <end position="238"/>
    </location>
</feature>
<dbReference type="InterPro" id="IPR036527">
    <property type="entry name" value="SCP2_sterol-bd_dom_sf"/>
</dbReference>
<proteinExistence type="predicted"/>
<dbReference type="AlphaFoldDB" id="A0A5Q3Q861"/>
<dbReference type="RefSeq" id="WP_154077145.1">
    <property type="nucleotide sequence ID" value="NZ_CP045929.1"/>
</dbReference>
<evidence type="ECO:0000313" key="4">
    <source>
        <dbReference type="EMBL" id="QGK70563.1"/>
    </source>
</evidence>
<dbReference type="KEGG" id="sace:GIY23_14470"/>
<dbReference type="GO" id="GO:0016853">
    <property type="term" value="F:isomerase activity"/>
    <property type="evidence" value="ECO:0007669"/>
    <property type="project" value="UniProtKB-KW"/>
</dbReference>
<dbReference type="GO" id="GO:0046872">
    <property type="term" value="F:metal ion binding"/>
    <property type="evidence" value="ECO:0007669"/>
    <property type="project" value="InterPro"/>
</dbReference>
<evidence type="ECO:0000313" key="5">
    <source>
        <dbReference type="Proteomes" id="UP000371041"/>
    </source>
</evidence>
<dbReference type="InterPro" id="IPR024344">
    <property type="entry name" value="MDMPI_metal-binding"/>
</dbReference>
<dbReference type="NCBIfam" id="TIGR03083">
    <property type="entry name" value="maleylpyruvate isomerase family mycothiol-dependent enzyme"/>
    <property type="match status" value="1"/>
</dbReference>
<dbReference type="SUPFAM" id="SSF109854">
    <property type="entry name" value="DinB/YfiT-like putative metalloenzymes"/>
    <property type="match status" value="1"/>
</dbReference>
<evidence type="ECO:0000256" key="1">
    <source>
        <dbReference type="SAM" id="MobiDB-lite"/>
    </source>
</evidence>
<dbReference type="EMBL" id="CP045929">
    <property type="protein sequence ID" value="QGK70563.1"/>
    <property type="molecule type" value="Genomic_DNA"/>
</dbReference>
<dbReference type="Pfam" id="PF11716">
    <property type="entry name" value="MDMPI_N"/>
    <property type="match status" value="1"/>
</dbReference>
<protein>
    <submittedName>
        <fullName evidence="4">Maleylpyruvate isomerase family mycothiol-dependent enzyme</fullName>
    </submittedName>
</protein>
<keyword evidence="5" id="KW-1185">Reference proteome</keyword>
<dbReference type="SUPFAM" id="SSF55718">
    <property type="entry name" value="SCP-like"/>
    <property type="match status" value="1"/>
</dbReference>
<feature type="region of interest" description="Disordered" evidence="1">
    <location>
        <begin position="222"/>
        <end position="242"/>
    </location>
</feature>
<evidence type="ECO:0000259" key="2">
    <source>
        <dbReference type="Pfam" id="PF07398"/>
    </source>
</evidence>
<accession>A0A5Q3Q861</accession>
<dbReference type="Gene3D" id="1.20.120.450">
    <property type="entry name" value="dinb family like domain"/>
    <property type="match status" value="1"/>
</dbReference>
<feature type="domain" description="Mycothiol-dependent maleylpyruvate isomerase metal-binding" evidence="3">
    <location>
        <begin position="25"/>
        <end position="151"/>
    </location>
</feature>
<keyword evidence="4" id="KW-0413">Isomerase</keyword>
<organism evidence="4 5">
    <name type="scientific">Allosaccharopolyspora coralli</name>
    <dbReference type="NCBI Taxonomy" id="2665642"/>
    <lineage>
        <taxon>Bacteria</taxon>
        <taxon>Bacillati</taxon>
        <taxon>Actinomycetota</taxon>
        <taxon>Actinomycetes</taxon>
        <taxon>Pseudonocardiales</taxon>
        <taxon>Pseudonocardiaceae</taxon>
        <taxon>Allosaccharopolyspora</taxon>
    </lineage>
</organism>
<dbReference type="Pfam" id="PF07398">
    <property type="entry name" value="MDMPI_C"/>
    <property type="match status" value="1"/>
</dbReference>
<reference evidence="5" key="1">
    <citation type="submission" date="2019-11" db="EMBL/GenBank/DDBJ databases">
        <title>The complete genome sequence of Saccharopolyspora sp. E2A.</title>
        <authorList>
            <person name="Zhang G."/>
        </authorList>
    </citation>
    <scope>NUCLEOTIDE SEQUENCE [LARGE SCALE GENOMIC DNA]</scope>
    <source>
        <strain evidence="5">E2A</strain>
    </source>
</reference>
<dbReference type="InterPro" id="IPR034660">
    <property type="entry name" value="DinB/YfiT-like"/>
</dbReference>
<dbReference type="Gene3D" id="3.30.1050.20">
    <property type="match status" value="1"/>
</dbReference>
<dbReference type="InterPro" id="IPR010872">
    <property type="entry name" value="MDMPI_C-term_domain"/>
</dbReference>
<name>A0A5Q3Q861_9PSEU</name>
<evidence type="ECO:0000259" key="3">
    <source>
        <dbReference type="Pfam" id="PF11716"/>
    </source>
</evidence>
<keyword evidence="4" id="KW-0670">Pyruvate</keyword>
<sequence length="242" mass="26787">MNSPEHTVQERLAWAREGADLFFTNLDRLDDTDFRRETALTGWTFAHLVGHVGYNAVALGRLTHWARTGVETPMYASTDDRDNEIEHGATLAADVLRHQARATDQALLSELETLPDDAWSTQVVTAQGRPVAATEIPWMRCREVWVHAVDLGTDAEFTDFPASLLDALLTDVTGMWTRRAQSPAIRFAPTDRDRTWEVVLDDAEVVEVTGSMAELTRFATGRGSAGVRTSDGGPLPTPGRWL</sequence>
<gene>
    <name evidence="4" type="ORF">GIY23_14470</name>
</gene>
<dbReference type="InterPro" id="IPR017517">
    <property type="entry name" value="Maleyloyr_isom"/>
</dbReference>
<dbReference type="Proteomes" id="UP000371041">
    <property type="component" value="Chromosome"/>
</dbReference>